<dbReference type="SMART" id="SM00700">
    <property type="entry name" value="JHBP"/>
    <property type="match status" value="1"/>
</dbReference>
<dbReference type="GO" id="GO:0005615">
    <property type="term" value="C:extracellular space"/>
    <property type="evidence" value="ECO:0007669"/>
    <property type="project" value="TreeGrafter"/>
</dbReference>
<reference evidence="2 3" key="1">
    <citation type="journal article" date="2024" name="BMC Genomics">
        <title>De novo assembly and annotation of Popillia japonica's genome with initial clues to its potential as an invasive pest.</title>
        <authorList>
            <person name="Cucini C."/>
            <person name="Boschi S."/>
            <person name="Funari R."/>
            <person name="Cardaioli E."/>
            <person name="Iannotti N."/>
            <person name="Marturano G."/>
            <person name="Paoli F."/>
            <person name="Bruttini M."/>
            <person name="Carapelli A."/>
            <person name="Frati F."/>
            <person name="Nardi F."/>
        </authorList>
    </citation>
    <scope>NUCLEOTIDE SEQUENCE [LARGE SCALE GENOMIC DNA]</scope>
    <source>
        <strain evidence="2">DMR45628</strain>
    </source>
</reference>
<keyword evidence="3" id="KW-1185">Reference proteome</keyword>
<accession>A0AAW1HTV0</accession>
<evidence type="ECO:0000256" key="1">
    <source>
        <dbReference type="SAM" id="SignalP"/>
    </source>
</evidence>
<dbReference type="AlphaFoldDB" id="A0AAW1HTV0"/>
<dbReference type="InterPro" id="IPR010562">
    <property type="entry name" value="Haemolymph_juvenile_hormone-bd"/>
</dbReference>
<dbReference type="EMBL" id="JASPKY010000944">
    <property type="protein sequence ID" value="KAK9680021.1"/>
    <property type="molecule type" value="Genomic_DNA"/>
</dbReference>
<feature type="chain" id="PRO_5043878357" evidence="1">
    <location>
        <begin position="18"/>
        <end position="240"/>
    </location>
</feature>
<dbReference type="Proteomes" id="UP001458880">
    <property type="component" value="Unassembled WGS sequence"/>
</dbReference>
<dbReference type="PANTHER" id="PTHR11008:SF32">
    <property type="entry name" value="CIRCADIAN CLOCK-CONTROLLED PROTEIN DAYWAKE-RELATED"/>
    <property type="match status" value="1"/>
</dbReference>
<protein>
    <submittedName>
        <fullName evidence="2">Hemolymph juvenile hormone binding protein (JHBP)</fullName>
    </submittedName>
</protein>
<gene>
    <name evidence="2" type="ORF">QE152_g39487</name>
</gene>
<proteinExistence type="predicted"/>
<dbReference type="PANTHER" id="PTHR11008">
    <property type="entry name" value="PROTEIN TAKEOUT-LIKE PROTEIN"/>
    <property type="match status" value="1"/>
</dbReference>
<dbReference type="InterPro" id="IPR038606">
    <property type="entry name" value="To_sf"/>
</dbReference>
<dbReference type="Gene3D" id="3.15.10.30">
    <property type="entry name" value="Haemolymph juvenile hormone binding protein"/>
    <property type="match status" value="1"/>
</dbReference>
<name>A0AAW1HTV0_POPJA</name>
<sequence>MLVFILAFCSCLVSSQAADLPSYIPKCSLTDPKLNDCIRDNANKAIPMIAKGDIFFGLPNLSPVSFREAPLKATNLLIILTDTYSDAFKDLKITRILFDLPKRKLEMSGSFDRVEVTAKNYRVESGEFIGVKAQGQGKFNMTLLKATIDFKADLRIYEKEGENYIDMVNRVVTTDLEHAYYDFENLKSADNDDMNAYIAKHWKEFRIQMKPVFDVYIRQLLSYPTGVILTKVPLNKLFLP</sequence>
<keyword evidence="1" id="KW-0732">Signal</keyword>
<organism evidence="2 3">
    <name type="scientific">Popillia japonica</name>
    <name type="common">Japanese beetle</name>
    <dbReference type="NCBI Taxonomy" id="7064"/>
    <lineage>
        <taxon>Eukaryota</taxon>
        <taxon>Metazoa</taxon>
        <taxon>Ecdysozoa</taxon>
        <taxon>Arthropoda</taxon>
        <taxon>Hexapoda</taxon>
        <taxon>Insecta</taxon>
        <taxon>Pterygota</taxon>
        <taxon>Neoptera</taxon>
        <taxon>Endopterygota</taxon>
        <taxon>Coleoptera</taxon>
        <taxon>Polyphaga</taxon>
        <taxon>Scarabaeiformia</taxon>
        <taxon>Scarabaeidae</taxon>
        <taxon>Rutelinae</taxon>
        <taxon>Popillia</taxon>
    </lineage>
</organism>
<dbReference type="Pfam" id="PF06585">
    <property type="entry name" value="JHBP"/>
    <property type="match status" value="1"/>
</dbReference>
<evidence type="ECO:0000313" key="3">
    <source>
        <dbReference type="Proteomes" id="UP001458880"/>
    </source>
</evidence>
<evidence type="ECO:0000313" key="2">
    <source>
        <dbReference type="EMBL" id="KAK9680021.1"/>
    </source>
</evidence>
<comment type="caution">
    <text evidence="2">The sequence shown here is derived from an EMBL/GenBank/DDBJ whole genome shotgun (WGS) entry which is preliminary data.</text>
</comment>
<feature type="signal peptide" evidence="1">
    <location>
        <begin position="1"/>
        <end position="17"/>
    </location>
</feature>